<dbReference type="Proteomes" id="UP000663856">
    <property type="component" value="Unassembled WGS sequence"/>
</dbReference>
<evidence type="ECO:0000313" key="2">
    <source>
        <dbReference type="EMBL" id="CAF2083916.1"/>
    </source>
</evidence>
<dbReference type="InterPro" id="IPR029058">
    <property type="entry name" value="AB_hydrolase_fold"/>
</dbReference>
<organism evidence="2 3">
    <name type="scientific">Rotaria magnacalcarata</name>
    <dbReference type="NCBI Taxonomy" id="392030"/>
    <lineage>
        <taxon>Eukaryota</taxon>
        <taxon>Metazoa</taxon>
        <taxon>Spiralia</taxon>
        <taxon>Gnathifera</taxon>
        <taxon>Rotifera</taxon>
        <taxon>Eurotatoria</taxon>
        <taxon>Bdelloidea</taxon>
        <taxon>Philodinida</taxon>
        <taxon>Philodinidae</taxon>
        <taxon>Rotaria</taxon>
    </lineage>
</organism>
<dbReference type="PANTHER" id="PTHR11802:SF479">
    <property type="entry name" value="CARBOXYPEPTIDASE"/>
    <property type="match status" value="1"/>
</dbReference>
<dbReference type="SUPFAM" id="SSF53474">
    <property type="entry name" value="alpha/beta-Hydrolases"/>
    <property type="match status" value="1"/>
</dbReference>
<reference evidence="2" key="1">
    <citation type="submission" date="2021-02" db="EMBL/GenBank/DDBJ databases">
        <authorList>
            <person name="Nowell W R."/>
        </authorList>
    </citation>
    <scope>NUCLEOTIDE SEQUENCE</scope>
</reference>
<sequence>MNGGPGCSSLEGLLQENGPFLWQWGTAQPMPNPYAWNTLANVLWVEQPVGTGFSQGKPSIHDENELA</sequence>
<dbReference type="EMBL" id="CAJNRF010006693">
    <property type="protein sequence ID" value="CAF2083916.1"/>
    <property type="molecule type" value="Genomic_DNA"/>
</dbReference>
<dbReference type="AlphaFoldDB" id="A0A816S613"/>
<protein>
    <submittedName>
        <fullName evidence="2">Uncharacterized protein</fullName>
    </submittedName>
</protein>
<comment type="caution">
    <text evidence="2">The sequence shown here is derived from an EMBL/GenBank/DDBJ whole genome shotgun (WGS) entry which is preliminary data.</text>
</comment>
<proteinExistence type="inferred from homology"/>
<dbReference type="GO" id="GO:0004185">
    <property type="term" value="F:serine-type carboxypeptidase activity"/>
    <property type="evidence" value="ECO:0007669"/>
    <property type="project" value="InterPro"/>
</dbReference>
<dbReference type="InterPro" id="IPR001563">
    <property type="entry name" value="Peptidase_S10"/>
</dbReference>
<accession>A0A816S613</accession>
<evidence type="ECO:0000313" key="3">
    <source>
        <dbReference type="Proteomes" id="UP000663856"/>
    </source>
</evidence>
<evidence type="ECO:0000256" key="1">
    <source>
        <dbReference type="ARBA" id="ARBA00009431"/>
    </source>
</evidence>
<dbReference type="GO" id="GO:0006508">
    <property type="term" value="P:proteolysis"/>
    <property type="evidence" value="ECO:0007669"/>
    <property type="project" value="InterPro"/>
</dbReference>
<dbReference type="PANTHER" id="PTHR11802">
    <property type="entry name" value="SERINE PROTEASE FAMILY S10 SERINE CARBOXYPEPTIDASE"/>
    <property type="match status" value="1"/>
</dbReference>
<dbReference type="PRINTS" id="PR00724">
    <property type="entry name" value="CRBOXYPTASEC"/>
</dbReference>
<gene>
    <name evidence="2" type="ORF">WKI299_LOCUS16738</name>
</gene>
<dbReference type="Gene3D" id="3.40.50.1820">
    <property type="entry name" value="alpha/beta hydrolase"/>
    <property type="match status" value="1"/>
</dbReference>
<name>A0A816S613_9BILA</name>
<dbReference type="Pfam" id="PF00450">
    <property type="entry name" value="Peptidase_S10"/>
    <property type="match status" value="1"/>
</dbReference>
<comment type="similarity">
    <text evidence="1">Belongs to the peptidase S10 family.</text>
</comment>